<dbReference type="NCBIfam" id="NF009964">
    <property type="entry name" value="PRK13429.1-3"/>
    <property type="match status" value="1"/>
</dbReference>
<evidence type="ECO:0000256" key="1">
    <source>
        <dbReference type="ARBA" id="ARBA00004370"/>
    </source>
</evidence>
<dbReference type="Pfam" id="PF00213">
    <property type="entry name" value="OSCP"/>
    <property type="match status" value="1"/>
</dbReference>
<reference evidence="8" key="2">
    <citation type="journal article" date="2021" name="PeerJ">
        <title>Extensive microbial diversity within the chicken gut microbiome revealed by metagenomics and culture.</title>
        <authorList>
            <person name="Gilroy R."/>
            <person name="Ravi A."/>
            <person name="Getino M."/>
            <person name="Pursley I."/>
            <person name="Horton D.L."/>
            <person name="Alikhan N.F."/>
            <person name="Baker D."/>
            <person name="Gharbi K."/>
            <person name="Hall N."/>
            <person name="Watson M."/>
            <person name="Adriaenssens E.M."/>
            <person name="Foster-Nyarko E."/>
            <person name="Jarju S."/>
            <person name="Secka A."/>
            <person name="Antonio M."/>
            <person name="Oren A."/>
            <person name="Chaudhuri R.R."/>
            <person name="La Ragione R."/>
            <person name="Hildebrand F."/>
            <person name="Pallen M.J."/>
        </authorList>
    </citation>
    <scope>NUCLEOTIDE SEQUENCE</scope>
    <source>
        <strain evidence="8">D5-748</strain>
    </source>
</reference>
<keyword evidence="4 7" id="KW-0406">Ion transport</keyword>
<evidence type="ECO:0000256" key="5">
    <source>
        <dbReference type="ARBA" id="ARBA00023136"/>
    </source>
</evidence>
<evidence type="ECO:0000256" key="6">
    <source>
        <dbReference type="ARBA" id="ARBA00023310"/>
    </source>
</evidence>
<accession>A0A9D9EIV8</accession>
<gene>
    <name evidence="7" type="primary">atpH</name>
    <name evidence="8" type="ORF">IAC23_09480</name>
</gene>
<dbReference type="GO" id="GO:0045259">
    <property type="term" value="C:proton-transporting ATP synthase complex"/>
    <property type="evidence" value="ECO:0007669"/>
    <property type="project" value="UniProtKB-KW"/>
</dbReference>
<protein>
    <recommendedName>
        <fullName evidence="7">ATP synthase subunit delta</fullName>
    </recommendedName>
    <alternativeName>
        <fullName evidence="7">ATP synthase F(1) sector subunit delta</fullName>
    </alternativeName>
    <alternativeName>
        <fullName evidence="7">F-type ATPase subunit delta</fullName>
        <shortName evidence="7">F-ATPase subunit delta</shortName>
    </alternativeName>
</protein>
<keyword evidence="2 7" id="KW-0813">Transport</keyword>
<keyword evidence="3 7" id="KW-0375">Hydrogen ion transport</keyword>
<dbReference type="GO" id="GO:0005886">
    <property type="term" value="C:plasma membrane"/>
    <property type="evidence" value="ECO:0007669"/>
    <property type="project" value="UniProtKB-SubCell"/>
</dbReference>
<name>A0A9D9EIV8_9BACT</name>
<dbReference type="AlphaFoldDB" id="A0A9D9EIV8"/>
<dbReference type="PANTHER" id="PTHR11910">
    <property type="entry name" value="ATP SYNTHASE DELTA CHAIN"/>
    <property type="match status" value="1"/>
</dbReference>
<dbReference type="HAMAP" id="MF_01416">
    <property type="entry name" value="ATP_synth_delta_bact"/>
    <property type="match status" value="1"/>
</dbReference>
<evidence type="ECO:0000313" key="9">
    <source>
        <dbReference type="Proteomes" id="UP000823619"/>
    </source>
</evidence>
<comment type="similarity">
    <text evidence="7">Belongs to the ATPase delta chain family.</text>
</comment>
<dbReference type="GO" id="GO:0046933">
    <property type="term" value="F:proton-transporting ATP synthase activity, rotational mechanism"/>
    <property type="evidence" value="ECO:0007669"/>
    <property type="project" value="UniProtKB-UniRule"/>
</dbReference>
<dbReference type="InterPro" id="IPR026015">
    <property type="entry name" value="ATP_synth_OSCP/delta_N_sf"/>
</dbReference>
<evidence type="ECO:0000256" key="4">
    <source>
        <dbReference type="ARBA" id="ARBA00023065"/>
    </source>
</evidence>
<evidence type="ECO:0000256" key="3">
    <source>
        <dbReference type="ARBA" id="ARBA00022781"/>
    </source>
</evidence>
<comment type="subcellular location">
    <subcellularLocation>
        <location evidence="7">Cell membrane</location>
        <topology evidence="7">Peripheral membrane protein</topology>
    </subcellularLocation>
    <subcellularLocation>
        <location evidence="1">Membrane</location>
    </subcellularLocation>
</comment>
<dbReference type="Proteomes" id="UP000823619">
    <property type="component" value="Unassembled WGS sequence"/>
</dbReference>
<evidence type="ECO:0000256" key="2">
    <source>
        <dbReference type="ARBA" id="ARBA00022448"/>
    </source>
</evidence>
<reference evidence="8" key="1">
    <citation type="submission" date="2020-10" db="EMBL/GenBank/DDBJ databases">
        <authorList>
            <person name="Gilroy R."/>
        </authorList>
    </citation>
    <scope>NUCLEOTIDE SEQUENCE</scope>
    <source>
        <strain evidence="8">D5-748</strain>
    </source>
</reference>
<keyword evidence="7" id="KW-0139">CF(1)</keyword>
<dbReference type="InterPro" id="IPR000711">
    <property type="entry name" value="ATPase_OSCP/dsu"/>
</dbReference>
<evidence type="ECO:0000313" key="8">
    <source>
        <dbReference type="EMBL" id="MBO8445899.1"/>
    </source>
</evidence>
<proteinExistence type="inferred from homology"/>
<dbReference type="Gene3D" id="1.10.520.20">
    <property type="entry name" value="N-terminal domain of the delta subunit of the F1F0-ATP synthase"/>
    <property type="match status" value="1"/>
</dbReference>
<keyword evidence="7" id="KW-1003">Cell membrane</keyword>
<comment type="function">
    <text evidence="7">F(1)F(0) ATP synthase produces ATP from ADP in the presence of a proton or sodium gradient. F-type ATPases consist of two structural domains, F(1) containing the extramembraneous catalytic core and F(0) containing the membrane proton channel, linked together by a central stalk and a peripheral stalk. During catalysis, ATP synthesis in the catalytic domain of F(1) is coupled via a rotary mechanism of the central stalk subunits to proton translocation.</text>
</comment>
<dbReference type="SUPFAM" id="SSF47928">
    <property type="entry name" value="N-terminal domain of the delta subunit of the F1F0-ATP synthase"/>
    <property type="match status" value="1"/>
</dbReference>
<evidence type="ECO:0000256" key="7">
    <source>
        <dbReference type="HAMAP-Rule" id="MF_01416"/>
    </source>
</evidence>
<keyword evidence="5 7" id="KW-0472">Membrane</keyword>
<sequence length="186" mass="21287">MNIGIVSARYSQALLKYVTETGNGPQVYSQVRQLEKCLSSLDDMKAIIYHPKATSDKLKYDVLMTALGGEDKAADELKRFLKLVMKNRRTKFLHLMLLIFMDEYRHANNISLGHLVMAVPSEALKRKLTDIVHDETGGTLELETRIDPSLIGGFVFDMEWTRLDASVKSQLNSIRRQFIEKNRRIV</sequence>
<dbReference type="PRINTS" id="PR00125">
    <property type="entry name" value="ATPASEDELTA"/>
</dbReference>
<organism evidence="8 9">
    <name type="scientific">Candidatus Cryptobacteroides merdavium</name>
    <dbReference type="NCBI Taxonomy" id="2840769"/>
    <lineage>
        <taxon>Bacteria</taxon>
        <taxon>Pseudomonadati</taxon>
        <taxon>Bacteroidota</taxon>
        <taxon>Bacteroidia</taxon>
        <taxon>Bacteroidales</taxon>
        <taxon>Candidatus Cryptobacteroides</taxon>
    </lineage>
</organism>
<dbReference type="NCBIfam" id="TIGR01145">
    <property type="entry name" value="ATP_synt_delta"/>
    <property type="match status" value="1"/>
</dbReference>
<dbReference type="EMBL" id="JADIMO010000121">
    <property type="protein sequence ID" value="MBO8445899.1"/>
    <property type="molecule type" value="Genomic_DNA"/>
</dbReference>
<keyword evidence="6 7" id="KW-0066">ATP synthesis</keyword>
<comment type="caution">
    <text evidence="8">The sequence shown here is derived from an EMBL/GenBank/DDBJ whole genome shotgun (WGS) entry which is preliminary data.</text>
</comment>
<comment type="function">
    <text evidence="7">This protein is part of the stalk that links CF(0) to CF(1). It either transmits conformational changes from CF(0) to CF(1) or is implicated in proton conduction.</text>
</comment>